<keyword evidence="1" id="KW-0812">Transmembrane</keyword>
<dbReference type="AlphaFoldDB" id="A0A368DKD8"/>
<accession>A0A368DKD8</accession>
<dbReference type="Pfam" id="PF09489">
    <property type="entry name" value="CbtB"/>
    <property type="match status" value="1"/>
</dbReference>
<feature type="transmembrane region" description="Helical" evidence="1">
    <location>
        <begin position="20"/>
        <end position="39"/>
    </location>
</feature>
<proteinExistence type="predicted"/>
<sequence>MKIKIINQINYFLTRDIESFSSIMVIAIGLTIIMVFGLASPDFIHDAAHDVRHAMTFPCH</sequence>
<evidence type="ECO:0000313" key="3">
    <source>
        <dbReference type="Proteomes" id="UP000253570"/>
    </source>
</evidence>
<keyword evidence="1" id="KW-1133">Transmembrane helix</keyword>
<dbReference type="Proteomes" id="UP000253570">
    <property type="component" value="Unassembled WGS sequence"/>
</dbReference>
<keyword evidence="1" id="KW-0472">Membrane</keyword>
<dbReference type="EMBL" id="QOQD01000023">
    <property type="protein sequence ID" value="RCL71655.1"/>
    <property type="molecule type" value="Genomic_DNA"/>
</dbReference>
<gene>
    <name evidence="2" type="ORF">DBW71_06475</name>
</gene>
<evidence type="ECO:0000313" key="2">
    <source>
        <dbReference type="EMBL" id="RCL71655.1"/>
    </source>
</evidence>
<evidence type="ECO:0000256" key="1">
    <source>
        <dbReference type="SAM" id="Phobius"/>
    </source>
</evidence>
<comment type="caution">
    <text evidence="2">The sequence shown here is derived from an EMBL/GenBank/DDBJ whole genome shotgun (WGS) entry which is preliminary data.</text>
</comment>
<name>A0A368DKD8_9PROT</name>
<dbReference type="InterPro" id="IPR012667">
    <property type="entry name" value="CbtB_put"/>
</dbReference>
<organism evidence="2 3">
    <name type="scientific">PS1 clade bacterium</name>
    <dbReference type="NCBI Taxonomy" id="2175152"/>
    <lineage>
        <taxon>Bacteria</taxon>
        <taxon>Pseudomonadati</taxon>
        <taxon>Pseudomonadota</taxon>
        <taxon>Alphaproteobacteria</taxon>
        <taxon>PS1 clade</taxon>
    </lineage>
</organism>
<protein>
    <submittedName>
        <fullName evidence="2">CbtB-domain containing protein</fullName>
    </submittedName>
</protein>
<reference evidence="2 3" key="1">
    <citation type="journal article" date="2018" name="Microbiome">
        <title>Fine metagenomic profile of the Mediterranean stratified and mixed water columns revealed by assembly and recruitment.</title>
        <authorList>
            <person name="Haro-Moreno J.M."/>
            <person name="Lopez-Perez M."/>
            <person name="De La Torre J.R."/>
            <person name="Picazo A."/>
            <person name="Camacho A."/>
            <person name="Rodriguez-Valera F."/>
        </authorList>
    </citation>
    <scope>NUCLEOTIDE SEQUENCE [LARGE SCALE GENOMIC DNA]</scope>
    <source>
        <strain evidence="2">MED-G57</strain>
    </source>
</reference>